<accession>A0A345KUZ5</accession>
<sequence length="64" mass="7102">MSRRDEIVAARQAGRAASPRDANPYSGQGVLADMWQLGYQSMLLDLLQRSPARQAFLEQGSDLH</sequence>
<reference evidence="3" key="1">
    <citation type="submission" date="2018-06" db="EMBL/GenBank/DDBJ databases">
        <authorList>
            <person name="Zhirakovskaya E."/>
        </authorList>
    </citation>
    <scope>NUCLEOTIDE SEQUENCE [LARGE SCALE GENOMIC DNA]</scope>
</reference>
<evidence type="ECO:0000313" key="3">
    <source>
        <dbReference type="Proteomes" id="UP000259472"/>
    </source>
</evidence>
<evidence type="ECO:0000256" key="1">
    <source>
        <dbReference type="SAM" id="MobiDB-lite"/>
    </source>
</evidence>
<dbReference type="KEGG" id="vg:60321571"/>
<dbReference type="EMBL" id="MH509442">
    <property type="protein sequence ID" value="AXH46847.1"/>
    <property type="molecule type" value="Genomic_DNA"/>
</dbReference>
<gene>
    <name evidence="2" type="primary">9</name>
    <name evidence="2" type="ORF">SEA_AMINAY_9</name>
</gene>
<proteinExistence type="predicted"/>
<dbReference type="Pfam" id="PF04957">
    <property type="entry name" value="RMF"/>
    <property type="match status" value="1"/>
</dbReference>
<protein>
    <submittedName>
        <fullName evidence="2">Uncharacterized protein</fullName>
    </submittedName>
</protein>
<evidence type="ECO:0000313" key="2">
    <source>
        <dbReference type="EMBL" id="AXH46847.1"/>
    </source>
</evidence>
<keyword evidence="3" id="KW-1185">Reference proteome</keyword>
<dbReference type="RefSeq" id="YP_009950159.1">
    <property type="nucleotide sequence ID" value="NC_051588.1"/>
</dbReference>
<organism evidence="2 3">
    <name type="scientific">Mycobacterium phage Aminay</name>
    <dbReference type="NCBI Taxonomy" id="2250291"/>
    <lineage>
        <taxon>Viruses</taxon>
        <taxon>Duplodnaviria</taxon>
        <taxon>Heunggongvirae</taxon>
        <taxon>Uroviricota</taxon>
        <taxon>Caudoviricetes</taxon>
        <taxon>Weiservirinae</taxon>
        <taxon>Aminayvirus</taxon>
        <taxon>Aminayvirus aminay</taxon>
    </lineage>
</organism>
<dbReference type="Proteomes" id="UP000259472">
    <property type="component" value="Segment"/>
</dbReference>
<name>A0A345KUZ5_9CAUD</name>
<feature type="region of interest" description="Disordered" evidence="1">
    <location>
        <begin position="1"/>
        <end position="26"/>
    </location>
</feature>
<dbReference type="GeneID" id="60321571"/>
<dbReference type="InterPro" id="IPR007040">
    <property type="entry name" value="Ribosome_modulation_factor"/>
</dbReference>